<feature type="region of interest" description="Disordered" evidence="1">
    <location>
        <begin position="43"/>
        <end position="129"/>
    </location>
</feature>
<evidence type="ECO:0000313" key="3">
    <source>
        <dbReference type="Proteomes" id="UP001303889"/>
    </source>
</evidence>
<reference evidence="2" key="2">
    <citation type="submission" date="2023-05" db="EMBL/GenBank/DDBJ databases">
        <authorList>
            <consortium name="Lawrence Berkeley National Laboratory"/>
            <person name="Steindorff A."/>
            <person name="Hensen N."/>
            <person name="Bonometti L."/>
            <person name="Westerberg I."/>
            <person name="Brannstrom I.O."/>
            <person name="Guillou S."/>
            <person name="Cros-Aarteil S."/>
            <person name="Calhoun S."/>
            <person name="Haridas S."/>
            <person name="Kuo A."/>
            <person name="Mondo S."/>
            <person name="Pangilinan J."/>
            <person name="Riley R."/>
            <person name="Labutti K."/>
            <person name="Andreopoulos B."/>
            <person name="Lipzen A."/>
            <person name="Chen C."/>
            <person name="Yanf M."/>
            <person name="Daum C."/>
            <person name="Ng V."/>
            <person name="Clum A."/>
            <person name="Ohm R."/>
            <person name="Martin F."/>
            <person name="Silar P."/>
            <person name="Natvig D."/>
            <person name="Lalanne C."/>
            <person name="Gautier V."/>
            <person name="Ament-Velasquez S.L."/>
            <person name="Kruys A."/>
            <person name="Hutchinson M.I."/>
            <person name="Powell A.J."/>
            <person name="Barry K."/>
            <person name="Miller A.N."/>
            <person name="Grigoriev I.V."/>
            <person name="Debuchy R."/>
            <person name="Gladieux P."/>
            <person name="Thoren M.H."/>
            <person name="Johannesson H."/>
        </authorList>
    </citation>
    <scope>NUCLEOTIDE SEQUENCE</scope>
    <source>
        <strain evidence="2">CBS 103.79</strain>
    </source>
</reference>
<dbReference type="AlphaFoldDB" id="A0AAN6MBK4"/>
<protein>
    <submittedName>
        <fullName evidence="2">Uncharacterized protein</fullName>
    </submittedName>
</protein>
<accession>A0AAN6MBK4</accession>
<feature type="compositionally biased region" description="Low complexity" evidence="1">
    <location>
        <begin position="106"/>
        <end position="124"/>
    </location>
</feature>
<evidence type="ECO:0000256" key="1">
    <source>
        <dbReference type="SAM" id="MobiDB-lite"/>
    </source>
</evidence>
<dbReference type="EMBL" id="MU856165">
    <property type="protein sequence ID" value="KAK3897444.1"/>
    <property type="molecule type" value="Genomic_DNA"/>
</dbReference>
<comment type="caution">
    <text evidence="2">The sequence shown here is derived from an EMBL/GenBank/DDBJ whole genome shotgun (WGS) entry which is preliminary data.</text>
</comment>
<sequence length="155" mass="17393">MDFIMDIDTTTNRRKRCRADDDEAELGLHHLLHHDLHRDHVAKRARQLDASTPALASTPAPPSDYASPATPSMVESGPSTPASSIDMEMDDVLSHRAPEPKPQVQPQPQIQRQVQPQCQPPSSQGTIISGWNQNQRNRYLRQGYPLSWMQGSTQH</sequence>
<gene>
    <name evidence="2" type="ORF">C8A05DRAFT_39006</name>
</gene>
<reference evidence="2" key="1">
    <citation type="journal article" date="2023" name="Mol. Phylogenet. Evol.">
        <title>Genome-scale phylogeny and comparative genomics of the fungal order Sordariales.</title>
        <authorList>
            <person name="Hensen N."/>
            <person name="Bonometti L."/>
            <person name="Westerberg I."/>
            <person name="Brannstrom I.O."/>
            <person name="Guillou S."/>
            <person name="Cros-Aarteil S."/>
            <person name="Calhoun S."/>
            <person name="Haridas S."/>
            <person name="Kuo A."/>
            <person name="Mondo S."/>
            <person name="Pangilinan J."/>
            <person name="Riley R."/>
            <person name="LaButti K."/>
            <person name="Andreopoulos B."/>
            <person name="Lipzen A."/>
            <person name="Chen C."/>
            <person name="Yan M."/>
            <person name="Daum C."/>
            <person name="Ng V."/>
            <person name="Clum A."/>
            <person name="Steindorff A."/>
            <person name="Ohm R.A."/>
            <person name="Martin F."/>
            <person name="Silar P."/>
            <person name="Natvig D.O."/>
            <person name="Lalanne C."/>
            <person name="Gautier V."/>
            <person name="Ament-Velasquez S.L."/>
            <person name="Kruys A."/>
            <person name="Hutchinson M.I."/>
            <person name="Powell A.J."/>
            <person name="Barry K."/>
            <person name="Miller A.N."/>
            <person name="Grigoriev I.V."/>
            <person name="Debuchy R."/>
            <person name="Gladieux P."/>
            <person name="Hiltunen Thoren M."/>
            <person name="Johannesson H."/>
        </authorList>
    </citation>
    <scope>NUCLEOTIDE SEQUENCE</scope>
    <source>
        <strain evidence="2">CBS 103.79</strain>
    </source>
</reference>
<name>A0AAN6MBK4_9PEZI</name>
<organism evidence="2 3">
    <name type="scientific">Staphylotrichum tortipilum</name>
    <dbReference type="NCBI Taxonomy" id="2831512"/>
    <lineage>
        <taxon>Eukaryota</taxon>
        <taxon>Fungi</taxon>
        <taxon>Dikarya</taxon>
        <taxon>Ascomycota</taxon>
        <taxon>Pezizomycotina</taxon>
        <taxon>Sordariomycetes</taxon>
        <taxon>Sordariomycetidae</taxon>
        <taxon>Sordariales</taxon>
        <taxon>Chaetomiaceae</taxon>
        <taxon>Staphylotrichum</taxon>
    </lineage>
</organism>
<keyword evidence="3" id="KW-1185">Reference proteome</keyword>
<dbReference type="Proteomes" id="UP001303889">
    <property type="component" value="Unassembled WGS sequence"/>
</dbReference>
<evidence type="ECO:0000313" key="2">
    <source>
        <dbReference type="EMBL" id="KAK3897444.1"/>
    </source>
</evidence>
<proteinExistence type="predicted"/>